<keyword evidence="2" id="KW-1185">Reference proteome</keyword>
<gene>
    <name evidence="1" type="ORF">EM595_p0026</name>
</gene>
<geneLocation type="plasmid" evidence="2">
    <name>pEM01</name>
</geneLocation>
<dbReference type="PATRIC" id="fig|1619313.3.peg.3625"/>
<proteinExistence type="predicted"/>
<accession>A0A0U5L5N2</accession>
<dbReference type="RefSeq" id="WP_067435662.1">
    <property type="nucleotide sequence ID" value="NZ_CP073263.1"/>
</dbReference>
<name>A0A0U5L5N2_9GAMM</name>
<protein>
    <submittedName>
        <fullName evidence="1">Uncharacterized protein</fullName>
    </submittedName>
</protein>
<evidence type="ECO:0000313" key="1">
    <source>
        <dbReference type="EMBL" id="CUU25726.1"/>
    </source>
</evidence>
<dbReference type="EMBL" id="LN907828">
    <property type="protein sequence ID" value="CUU25726.1"/>
    <property type="molecule type" value="Genomic_DNA"/>
</dbReference>
<dbReference type="KEGG" id="ege:EM595_p0026"/>
<dbReference type="Proteomes" id="UP000059419">
    <property type="component" value="Plasmid pEM01"/>
</dbReference>
<organism evidence="1 2">
    <name type="scientific">Duffyella gerundensis</name>
    <dbReference type="NCBI Taxonomy" id="1619313"/>
    <lineage>
        <taxon>Bacteria</taxon>
        <taxon>Pseudomonadati</taxon>
        <taxon>Pseudomonadota</taxon>
        <taxon>Gammaproteobacteria</taxon>
        <taxon>Enterobacterales</taxon>
        <taxon>Erwiniaceae</taxon>
        <taxon>Duffyella</taxon>
    </lineage>
</organism>
<dbReference type="GeneID" id="84615136"/>
<dbReference type="AlphaFoldDB" id="A0A0U5L5N2"/>
<reference evidence="2" key="1">
    <citation type="submission" date="2015-11" db="EMBL/GenBank/DDBJ databases">
        <authorList>
            <person name="Blom J."/>
        </authorList>
    </citation>
    <scope>NUCLEOTIDE SEQUENCE [LARGE SCALE GENOMIC DNA]</scope>
    <source>
        <plasmid evidence="2">pEM01</plasmid>
    </source>
</reference>
<evidence type="ECO:0000313" key="2">
    <source>
        <dbReference type="Proteomes" id="UP000059419"/>
    </source>
</evidence>
<sequence>MTTFEQEALINRAITAHFRHAKRSGTLVEIPDRKRCEVLEVDDKWYCTLRNNSGVIACYRVCRVCDIWVLKLLPHRWPAEIGA</sequence>